<dbReference type="EMBL" id="JAVXUO010002486">
    <property type="protein sequence ID" value="KAK2972871.1"/>
    <property type="molecule type" value="Genomic_DNA"/>
</dbReference>
<dbReference type="InterPro" id="IPR045141">
    <property type="entry name" value="NAA60-like"/>
</dbReference>
<dbReference type="AlphaFoldDB" id="A0AA88U8Q5"/>
<evidence type="ECO:0000313" key="6">
    <source>
        <dbReference type="Proteomes" id="UP001187471"/>
    </source>
</evidence>
<dbReference type="Gene3D" id="3.40.630.30">
    <property type="match status" value="1"/>
</dbReference>
<evidence type="ECO:0000313" key="5">
    <source>
        <dbReference type="EMBL" id="KAK2972871.1"/>
    </source>
</evidence>
<accession>A0AA88U8Q5</accession>
<dbReference type="PANTHER" id="PTHR14744">
    <property type="entry name" value="N-ALPHA-ACETYLTRANSFERASE 60"/>
    <property type="match status" value="1"/>
</dbReference>
<gene>
    <name evidence="5" type="ORF">RJ640_028399</name>
</gene>
<protein>
    <recommendedName>
        <fullName evidence="1">histone acetyltransferase</fullName>
        <ecNumber evidence="1">2.3.1.48</ecNumber>
    </recommendedName>
</protein>
<comment type="caution">
    <text evidence="5">The sequence shown here is derived from an EMBL/GenBank/DDBJ whole genome shotgun (WGS) entry which is preliminary data.</text>
</comment>
<dbReference type="GO" id="GO:0000139">
    <property type="term" value="C:Golgi membrane"/>
    <property type="evidence" value="ECO:0007669"/>
    <property type="project" value="TreeGrafter"/>
</dbReference>
<name>A0AA88U8Q5_9ASTE</name>
<dbReference type="Proteomes" id="UP001187471">
    <property type="component" value="Unassembled WGS sequence"/>
</dbReference>
<keyword evidence="6" id="KW-1185">Reference proteome</keyword>
<dbReference type="EC" id="2.3.1.48" evidence="1"/>
<evidence type="ECO:0000256" key="3">
    <source>
        <dbReference type="ARBA" id="ARBA00022853"/>
    </source>
</evidence>
<organism evidence="5 6">
    <name type="scientific">Escallonia rubra</name>
    <dbReference type="NCBI Taxonomy" id="112253"/>
    <lineage>
        <taxon>Eukaryota</taxon>
        <taxon>Viridiplantae</taxon>
        <taxon>Streptophyta</taxon>
        <taxon>Embryophyta</taxon>
        <taxon>Tracheophyta</taxon>
        <taxon>Spermatophyta</taxon>
        <taxon>Magnoliopsida</taxon>
        <taxon>eudicotyledons</taxon>
        <taxon>Gunneridae</taxon>
        <taxon>Pentapetalae</taxon>
        <taxon>asterids</taxon>
        <taxon>campanulids</taxon>
        <taxon>Escalloniales</taxon>
        <taxon>Escalloniaceae</taxon>
        <taxon>Escallonia</taxon>
    </lineage>
</organism>
<reference evidence="5" key="1">
    <citation type="submission" date="2022-12" db="EMBL/GenBank/DDBJ databases">
        <title>Draft genome assemblies for two species of Escallonia (Escalloniales).</title>
        <authorList>
            <person name="Chanderbali A."/>
            <person name="Dervinis C."/>
            <person name="Anghel I."/>
            <person name="Soltis D."/>
            <person name="Soltis P."/>
            <person name="Zapata F."/>
        </authorList>
    </citation>
    <scope>NUCLEOTIDE SEQUENCE</scope>
    <source>
        <strain evidence="5">UCBG92.1500</strain>
        <tissue evidence="5">Leaf</tissue>
    </source>
</reference>
<keyword evidence="3" id="KW-0156">Chromatin regulator</keyword>
<keyword evidence="4" id="KW-0012">Acyltransferase</keyword>
<evidence type="ECO:0000256" key="2">
    <source>
        <dbReference type="ARBA" id="ARBA00022679"/>
    </source>
</evidence>
<dbReference type="GO" id="GO:0004402">
    <property type="term" value="F:histone acetyltransferase activity"/>
    <property type="evidence" value="ECO:0007669"/>
    <property type="project" value="TreeGrafter"/>
</dbReference>
<sequence>MLHSSMVDLRRSRRPTISYRPIRTSDLEVLEKIHGDLFPIRSDDLIICNLIEDLLRLDMSRADQTLVYILTLGVVDSYRNFGIGEGELVTLLVTCARSGFKSMAARLWKNDGRKVSKWLRCKEPGGLLPTTQNKSPHN</sequence>
<evidence type="ECO:0000256" key="4">
    <source>
        <dbReference type="ARBA" id="ARBA00023315"/>
    </source>
</evidence>
<evidence type="ECO:0000256" key="1">
    <source>
        <dbReference type="ARBA" id="ARBA00013184"/>
    </source>
</evidence>
<dbReference type="PANTHER" id="PTHR14744:SF15">
    <property type="entry name" value="N-ALPHA-ACETYLTRANSFERASE 60"/>
    <property type="match status" value="1"/>
</dbReference>
<keyword evidence="2" id="KW-0808">Transferase</keyword>
<proteinExistence type="predicted"/>
<dbReference type="GO" id="GO:0004596">
    <property type="term" value="F:protein-N-terminal amino-acid acetyltransferase activity"/>
    <property type="evidence" value="ECO:0007669"/>
    <property type="project" value="InterPro"/>
</dbReference>